<dbReference type="AlphaFoldDB" id="A0A0A8YDJ2"/>
<accession>A0A0A8YDJ2</accession>
<reference evidence="1" key="2">
    <citation type="journal article" date="2015" name="Data Brief">
        <title>Shoot transcriptome of the giant reed, Arundo donax.</title>
        <authorList>
            <person name="Barrero R.A."/>
            <person name="Guerrero F.D."/>
            <person name="Moolhuijzen P."/>
            <person name="Goolsby J.A."/>
            <person name="Tidwell J."/>
            <person name="Bellgard S.E."/>
            <person name="Bellgard M.I."/>
        </authorList>
    </citation>
    <scope>NUCLEOTIDE SEQUENCE</scope>
    <source>
        <tissue evidence="1">Shoot tissue taken approximately 20 cm above the soil surface</tissue>
    </source>
</reference>
<proteinExistence type="predicted"/>
<organism evidence="1">
    <name type="scientific">Arundo donax</name>
    <name type="common">Giant reed</name>
    <name type="synonym">Donax arundinaceus</name>
    <dbReference type="NCBI Taxonomy" id="35708"/>
    <lineage>
        <taxon>Eukaryota</taxon>
        <taxon>Viridiplantae</taxon>
        <taxon>Streptophyta</taxon>
        <taxon>Embryophyta</taxon>
        <taxon>Tracheophyta</taxon>
        <taxon>Spermatophyta</taxon>
        <taxon>Magnoliopsida</taxon>
        <taxon>Liliopsida</taxon>
        <taxon>Poales</taxon>
        <taxon>Poaceae</taxon>
        <taxon>PACMAD clade</taxon>
        <taxon>Arundinoideae</taxon>
        <taxon>Arundineae</taxon>
        <taxon>Arundo</taxon>
    </lineage>
</organism>
<protein>
    <submittedName>
        <fullName evidence="1">Uncharacterized protein</fullName>
    </submittedName>
</protein>
<sequence>MSHMLSKYLWKYIVYFIAIYLL</sequence>
<name>A0A0A8YDJ2_ARUDO</name>
<evidence type="ECO:0000313" key="1">
    <source>
        <dbReference type="EMBL" id="JAD24116.1"/>
    </source>
</evidence>
<reference evidence="1" key="1">
    <citation type="submission" date="2014-09" db="EMBL/GenBank/DDBJ databases">
        <authorList>
            <person name="Magalhaes I.L.F."/>
            <person name="Oliveira U."/>
            <person name="Santos F.R."/>
            <person name="Vidigal T.H.D.A."/>
            <person name="Brescovit A.D."/>
            <person name="Santos A.J."/>
        </authorList>
    </citation>
    <scope>NUCLEOTIDE SEQUENCE</scope>
    <source>
        <tissue evidence="1">Shoot tissue taken approximately 20 cm above the soil surface</tissue>
    </source>
</reference>
<dbReference type="EMBL" id="GBRH01273779">
    <property type="protein sequence ID" value="JAD24116.1"/>
    <property type="molecule type" value="Transcribed_RNA"/>
</dbReference>